<dbReference type="STRING" id="546262.NEICINOT_03104"/>
<dbReference type="EMBL" id="ACDY02000001">
    <property type="protein sequence ID" value="EEZ72671.1"/>
    <property type="molecule type" value="Genomic_DNA"/>
</dbReference>
<comment type="caution">
    <text evidence="6">The sequence shown here is derived from an EMBL/GenBank/DDBJ whole genome shotgun (WGS) entry which is preliminary data.</text>
</comment>
<dbReference type="GO" id="GO:0003723">
    <property type="term" value="F:RNA binding"/>
    <property type="evidence" value="ECO:0007669"/>
    <property type="project" value="InterPro"/>
</dbReference>
<evidence type="ECO:0000259" key="5">
    <source>
        <dbReference type="Pfam" id="PF00588"/>
    </source>
</evidence>
<keyword evidence="2 6" id="KW-0489">Methyltransferase</keyword>
<accession>D0W0D7</accession>
<evidence type="ECO:0000256" key="3">
    <source>
        <dbReference type="ARBA" id="ARBA00022679"/>
    </source>
</evidence>
<dbReference type="InterPro" id="IPR001537">
    <property type="entry name" value="SpoU_MeTrfase"/>
</dbReference>
<dbReference type="Proteomes" id="UP000003294">
    <property type="component" value="Unassembled WGS sequence"/>
</dbReference>
<dbReference type="PANTHER" id="PTHR42786:SF2">
    <property type="entry name" value="TRNA (CYTIDINE_URIDINE-2'-O-)-METHYLTRANSFERASE TRMJ"/>
    <property type="match status" value="1"/>
</dbReference>
<dbReference type="InterPro" id="IPR029028">
    <property type="entry name" value="Alpha/beta_knot_MTases"/>
</dbReference>
<evidence type="ECO:0000313" key="7">
    <source>
        <dbReference type="Proteomes" id="UP000003294"/>
    </source>
</evidence>
<keyword evidence="3 6" id="KW-0808">Transferase</keyword>
<dbReference type="PANTHER" id="PTHR42786">
    <property type="entry name" value="TRNA/RRNA METHYLTRANSFERASE"/>
    <property type="match status" value="1"/>
</dbReference>
<dbReference type="CDD" id="cd18093">
    <property type="entry name" value="SpoU-like_TrmJ"/>
    <property type="match status" value="1"/>
</dbReference>
<dbReference type="InterPro" id="IPR029026">
    <property type="entry name" value="tRNA_m1G_MTases_N"/>
</dbReference>
<evidence type="ECO:0000256" key="1">
    <source>
        <dbReference type="ARBA" id="ARBA00007228"/>
    </source>
</evidence>
<dbReference type="AlphaFoldDB" id="D0W0D7"/>
<proteinExistence type="inferred from homology"/>
<sequence length="330" mass="37194">MVFFLIQVKYALMRRTRHTRGCQSFPMLLKNISDGMVKGRLKTKRWRIIPDSRTNRKQNMTSEKPALPAYLDNIRIILTRTSHPANIGSAARAMKTMGLHKLTIVAPNLMATPMTENPPVFDPEHPQSFKLPEESFILASGAADVLENATIAASLDEALADTTIACALTSRRREITAPLQTPRDLVPELLQAANRGEKVTLVFGNETFGLSIEEVQACNRLMTINGNPDYFSLNLAQAVQVVCYEIFSQTDSPMTHLQQEDHAATHEQIKGMVAHMESVMNDIGFFNRRNGERLMRRMQSLFGRANTQTEDIDILRGFFNTVSHRIHKKD</sequence>
<dbReference type="FunFam" id="3.40.1280.10:FF:000019">
    <property type="entry name" value="Putative tRNA/rRNA methyltransferase"/>
    <property type="match status" value="1"/>
</dbReference>
<keyword evidence="4" id="KW-0949">S-adenosyl-L-methionine</keyword>
<comment type="similarity">
    <text evidence="1">Belongs to the class IV-like SAM-binding methyltransferase superfamily. RNA methyltransferase TrmH family.</text>
</comment>
<protein>
    <submittedName>
        <fullName evidence="6">RNA methyltransferase, TrmH family, group 1</fullName>
        <ecNumber evidence="6">2.1.1.-</ecNumber>
    </submittedName>
</protein>
<feature type="domain" description="tRNA/rRNA methyltransferase SpoU type" evidence="5">
    <location>
        <begin position="131"/>
        <end position="244"/>
    </location>
</feature>
<evidence type="ECO:0000313" key="6">
    <source>
        <dbReference type="EMBL" id="EEZ72671.1"/>
    </source>
</evidence>
<organism evidence="6 7">
    <name type="scientific">Neisseria cinerea ATCC 14685</name>
    <dbReference type="NCBI Taxonomy" id="546262"/>
    <lineage>
        <taxon>Bacteria</taxon>
        <taxon>Pseudomonadati</taxon>
        <taxon>Pseudomonadota</taxon>
        <taxon>Betaproteobacteria</taxon>
        <taxon>Neisseriales</taxon>
        <taxon>Neisseriaceae</taxon>
        <taxon>Neisseria</taxon>
    </lineage>
</organism>
<name>D0W0D7_NEICI</name>
<evidence type="ECO:0000256" key="4">
    <source>
        <dbReference type="ARBA" id="ARBA00022691"/>
    </source>
</evidence>
<dbReference type="GO" id="GO:0008173">
    <property type="term" value="F:RNA methyltransferase activity"/>
    <property type="evidence" value="ECO:0007669"/>
    <property type="project" value="InterPro"/>
</dbReference>
<dbReference type="Pfam" id="PF00588">
    <property type="entry name" value="SpoU_methylase"/>
    <property type="match status" value="1"/>
</dbReference>
<dbReference type="EC" id="2.1.1.-" evidence="6"/>
<dbReference type="GO" id="GO:0005829">
    <property type="term" value="C:cytosol"/>
    <property type="evidence" value="ECO:0007669"/>
    <property type="project" value="TreeGrafter"/>
</dbReference>
<reference evidence="6 7" key="1">
    <citation type="submission" date="2009-10" db="EMBL/GenBank/DDBJ databases">
        <authorList>
            <person name="Weinstock G."/>
            <person name="Sodergren E."/>
            <person name="Clifton S."/>
            <person name="Fulton L."/>
            <person name="Fulton B."/>
            <person name="Courtney L."/>
            <person name="Fronick C."/>
            <person name="Harrison M."/>
            <person name="Strong C."/>
            <person name="Farmer C."/>
            <person name="Delahaunty K."/>
            <person name="Markovic C."/>
            <person name="Hall O."/>
            <person name="Minx P."/>
            <person name="Tomlinson C."/>
            <person name="Mitreva M."/>
            <person name="Nelson J."/>
            <person name="Hou S."/>
            <person name="Wollam A."/>
            <person name="Pepin K.H."/>
            <person name="Johnson M."/>
            <person name="Bhonagiri V."/>
            <person name="Nash W.E."/>
            <person name="Warren W."/>
            <person name="Chinwalla A."/>
            <person name="Mardis E.R."/>
            <person name="Wilson R.K."/>
        </authorList>
    </citation>
    <scope>NUCLEOTIDE SEQUENCE [LARGE SCALE GENOMIC DNA]</scope>
    <source>
        <strain evidence="6 7">ATCC 14685</strain>
    </source>
</reference>
<dbReference type="Gene3D" id="3.40.1280.10">
    <property type="match status" value="1"/>
</dbReference>
<gene>
    <name evidence="6" type="ORF">NEICINOT_03104</name>
</gene>
<dbReference type="GO" id="GO:0002128">
    <property type="term" value="P:tRNA nucleoside ribose methylation"/>
    <property type="evidence" value="ECO:0007669"/>
    <property type="project" value="TreeGrafter"/>
</dbReference>
<dbReference type="InterPro" id="IPR004384">
    <property type="entry name" value="RNA_MeTrfase_TrmJ/LasT"/>
</dbReference>
<dbReference type="SUPFAM" id="SSF75217">
    <property type="entry name" value="alpha/beta knot"/>
    <property type="match status" value="1"/>
</dbReference>
<dbReference type="eggNOG" id="COG0565">
    <property type="taxonomic scope" value="Bacteria"/>
</dbReference>
<evidence type="ECO:0000256" key="2">
    <source>
        <dbReference type="ARBA" id="ARBA00022603"/>
    </source>
</evidence>
<dbReference type="Gene3D" id="1.10.8.590">
    <property type="match status" value="1"/>
</dbReference>